<sequence length="86" mass="9998">MEIQQFYYDNKIVKNFIYATIVWGIVGMLVGLLLAFLFLFPELGEGIFLAKFWSFASITYKRSHFCLCRERHFCGCILLATTITKS</sequence>
<feature type="transmembrane region" description="Helical" evidence="1">
    <location>
        <begin position="16"/>
        <end position="40"/>
    </location>
</feature>
<keyword evidence="1" id="KW-1133">Transmembrane helix</keyword>
<reference evidence="2 3" key="1">
    <citation type="journal article" date="2011" name="J. Bacteriol.">
        <title>Genome sequence of the algicidal bacterium Kordia algicida OT-1.</title>
        <authorList>
            <person name="Lee H.S."/>
            <person name="Kang S.G."/>
            <person name="Kwon K.K."/>
            <person name="Lee J.H."/>
            <person name="Kim S.J."/>
        </authorList>
    </citation>
    <scope>NUCLEOTIDE SEQUENCE [LARGE SCALE GENOMIC DNA]</scope>
    <source>
        <strain evidence="2 3">OT-1</strain>
    </source>
</reference>
<evidence type="ECO:0000313" key="3">
    <source>
        <dbReference type="Proteomes" id="UP000002945"/>
    </source>
</evidence>
<dbReference type="EMBL" id="ABIB01000003">
    <property type="protein sequence ID" value="EDP96557.1"/>
    <property type="molecule type" value="Genomic_DNA"/>
</dbReference>
<dbReference type="HOGENOM" id="CLU_2493845_0_0_10"/>
<keyword evidence="3" id="KW-1185">Reference proteome</keyword>
<proteinExistence type="predicted"/>
<organism evidence="2 3">
    <name type="scientific">Kordia algicida OT-1</name>
    <dbReference type="NCBI Taxonomy" id="391587"/>
    <lineage>
        <taxon>Bacteria</taxon>
        <taxon>Pseudomonadati</taxon>
        <taxon>Bacteroidota</taxon>
        <taxon>Flavobacteriia</taxon>
        <taxon>Flavobacteriales</taxon>
        <taxon>Flavobacteriaceae</taxon>
        <taxon>Kordia</taxon>
    </lineage>
</organism>
<name>A9DQ28_9FLAO</name>
<dbReference type="eggNOG" id="COG3278">
    <property type="taxonomic scope" value="Bacteria"/>
</dbReference>
<dbReference type="AlphaFoldDB" id="A9DQ28"/>
<dbReference type="SUPFAM" id="SSF81442">
    <property type="entry name" value="Cytochrome c oxidase subunit I-like"/>
    <property type="match status" value="1"/>
</dbReference>
<protein>
    <submittedName>
        <fullName evidence="2">Uncharacterized protein</fullName>
    </submittedName>
</protein>
<keyword evidence="1" id="KW-0812">Transmembrane</keyword>
<dbReference type="STRING" id="391587.KAOT1_15378"/>
<keyword evidence="1" id="KW-0472">Membrane</keyword>
<comment type="caution">
    <text evidence="2">The sequence shown here is derived from an EMBL/GenBank/DDBJ whole genome shotgun (WGS) entry which is preliminary data.</text>
</comment>
<dbReference type="Gene3D" id="1.20.210.10">
    <property type="entry name" value="Cytochrome c oxidase-like, subunit I domain"/>
    <property type="match status" value="1"/>
</dbReference>
<dbReference type="InterPro" id="IPR036927">
    <property type="entry name" value="Cyt_c_oxase-like_su1_sf"/>
</dbReference>
<evidence type="ECO:0000313" key="2">
    <source>
        <dbReference type="EMBL" id="EDP96557.1"/>
    </source>
</evidence>
<evidence type="ECO:0000256" key="1">
    <source>
        <dbReference type="SAM" id="Phobius"/>
    </source>
</evidence>
<dbReference type="Proteomes" id="UP000002945">
    <property type="component" value="Unassembled WGS sequence"/>
</dbReference>
<gene>
    <name evidence="2" type="ORF">KAOT1_15378</name>
</gene>
<accession>A9DQ28</accession>